<dbReference type="InterPro" id="IPR036388">
    <property type="entry name" value="WH-like_DNA-bd_sf"/>
</dbReference>
<dbReference type="CDD" id="cd05466">
    <property type="entry name" value="PBP2_LTTR_substrate"/>
    <property type="match status" value="1"/>
</dbReference>
<keyword evidence="4" id="KW-0804">Transcription</keyword>
<organism evidence="6 7">
    <name type="scientific">Collinsella tanakaei</name>
    <dbReference type="NCBI Taxonomy" id="626935"/>
    <lineage>
        <taxon>Bacteria</taxon>
        <taxon>Bacillati</taxon>
        <taxon>Actinomycetota</taxon>
        <taxon>Coriobacteriia</taxon>
        <taxon>Coriobacteriales</taxon>
        <taxon>Coriobacteriaceae</taxon>
        <taxon>Collinsella</taxon>
    </lineage>
</organism>
<keyword evidence="3" id="KW-0238">DNA-binding</keyword>
<dbReference type="Proteomes" id="UP000260943">
    <property type="component" value="Unassembled WGS sequence"/>
</dbReference>
<evidence type="ECO:0000256" key="1">
    <source>
        <dbReference type="ARBA" id="ARBA00009437"/>
    </source>
</evidence>
<dbReference type="PANTHER" id="PTHR30419">
    <property type="entry name" value="HTH-TYPE TRANSCRIPTIONAL REGULATOR YBHD"/>
    <property type="match status" value="1"/>
</dbReference>
<dbReference type="SUPFAM" id="SSF53850">
    <property type="entry name" value="Periplasmic binding protein-like II"/>
    <property type="match status" value="1"/>
</dbReference>
<evidence type="ECO:0000256" key="3">
    <source>
        <dbReference type="ARBA" id="ARBA00023125"/>
    </source>
</evidence>
<dbReference type="Gene3D" id="3.40.190.290">
    <property type="match status" value="1"/>
</dbReference>
<proteinExistence type="inferred from homology"/>
<dbReference type="AlphaFoldDB" id="A0A3E4QZ86"/>
<comment type="caution">
    <text evidence="6">The sequence shown here is derived from an EMBL/GenBank/DDBJ whole genome shotgun (WGS) entry which is preliminary data.</text>
</comment>
<evidence type="ECO:0000313" key="6">
    <source>
        <dbReference type="EMBL" id="RGL12133.1"/>
    </source>
</evidence>
<dbReference type="FunFam" id="1.10.10.10:FF:000001">
    <property type="entry name" value="LysR family transcriptional regulator"/>
    <property type="match status" value="1"/>
</dbReference>
<dbReference type="Gene3D" id="1.10.10.10">
    <property type="entry name" value="Winged helix-like DNA-binding domain superfamily/Winged helix DNA-binding domain"/>
    <property type="match status" value="1"/>
</dbReference>
<evidence type="ECO:0000256" key="4">
    <source>
        <dbReference type="ARBA" id="ARBA00023163"/>
    </source>
</evidence>
<dbReference type="SUPFAM" id="SSF46785">
    <property type="entry name" value="Winged helix' DNA-binding domain"/>
    <property type="match status" value="1"/>
</dbReference>
<keyword evidence="2" id="KW-0805">Transcription regulation</keyword>
<dbReference type="Pfam" id="PF03466">
    <property type="entry name" value="LysR_substrate"/>
    <property type="match status" value="1"/>
</dbReference>
<gene>
    <name evidence="6" type="ORF">DXC81_00210</name>
</gene>
<dbReference type="Pfam" id="PF00126">
    <property type="entry name" value="HTH_1"/>
    <property type="match status" value="1"/>
</dbReference>
<comment type="similarity">
    <text evidence="1">Belongs to the LysR transcriptional regulatory family.</text>
</comment>
<evidence type="ECO:0000256" key="2">
    <source>
        <dbReference type="ARBA" id="ARBA00023015"/>
    </source>
</evidence>
<accession>A0A3E4QZ86</accession>
<dbReference type="GO" id="GO:0005829">
    <property type="term" value="C:cytosol"/>
    <property type="evidence" value="ECO:0007669"/>
    <property type="project" value="TreeGrafter"/>
</dbReference>
<evidence type="ECO:0000313" key="7">
    <source>
        <dbReference type="Proteomes" id="UP000260943"/>
    </source>
</evidence>
<sequence length="299" mass="32648">MDIRELRTFIAIAQAGNITRAAEELHISQPALSRQIIKMENELGCKLLERGGHGISLTNAGHLLLNRARELSDLLDKTETELKTPDVASGEVSIACSETRATLAIAHVAKRLELTHPDIRFKFRSESSDDVTEHLSRGIVDFGIAVGPARTDDYHAIKLPDTDRWGALVPADDDLAAAASLGPQDLIDRPLIMPEKILAQQRICDWMGCDLTRLDVRATYNLLYTASLLVRAHVGAALCLDGIVAPSPENSLAFIPLAPSLTSHVELIWSRSHRLSPAGQAFLDAAAAYLDEDREQALQ</sequence>
<dbReference type="EMBL" id="QSRJ01000001">
    <property type="protein sequence ID" value="RGL12133.1"/>
    <property type="molecule type" value="Genomic_DNA"/>
</dbReference>
<name>A0A3E4QZ86_9ACTN</name>
<dbReference type="PROSITE" id="PS50931">
    <property type="entry name" value="HTH_LYSR"/>
    <property type="match status" value="1"/>
</dbReference>
<dbReference type="InterPro" id="IPR050950">
    <property type="entry name" value="HTH-type_LysR_regulators"/>
</dbReference>
<protein>
    <submittedName>
        <fullName evidence="6">LysR family transcriptional regulator</fullName>
    </submittedName>
</protein>
<dbReference type="InterPro" id="IPR005119">
    <property type="entry name" value="LysR_subst-bd"/>
</dbReference>
<dbReference type="GO" id="GO:0003677">
    <property type="term" value="F:DNA binding"/>
    <property type="evidence" value="ECO:0007669"/>
    <property type="project" value="UniProtKB-KW"/>
</dbReference>
<dbReference type="PANTHER" id="PTHR30419:SF8">
    <property type="entry name" value="NITROGEN ASSIMILATION TRANSCRIPTIONAL ACTIVATOR-RELATED"/>
    <property type="match status" value="1"/>
</dbReference>
<dbReference type="PRINTS" id="PR00039">
    <property type="entry name" value="HTHLYSR"/>
</dbReference>
<dbReference type="InterPro" id="IPR036390">
    <property type="entry name" value="WH_DNA-bd_sf"/>
</dbReference>
<feature type="domain" description="HTH lysR-type" evidence="5">
    <location>
        <begin position="1"/>
        <end position="58"/>
    </location>
</feature>
<reference evidence="6 7" key="1">
    <citation type="submission" date="2018-08" db="EMBL/GenBank/DDBJ databases">
        <title>A genome reference for cultivated species of the human gut microbiota.</title>
        <authorList>
            <person name="Zou Y."/>
            <person name="Xue W."/>
            <person name="Luo G."/>
        </authorList>
    </citation>
    <scope>NUCLEOTIDE SEQUENCE [LARGE SCALE GENOMIC DNA]</scope>
    <source>
        <strain evidence="6 7">TF08-14</strain>
    </source>
</reference>
<evidence type="ECO:0000259" key="5">
    <source>
        <dbReference type="PROSITE" id="PS50931"/>
    </source>
</evidence>
<dbReference type="GO" id="GO:0003700">
    <property type="term" value="F:DNA-binding transcription factor activity"/>
    <property type="evidence" value="ECO:0007669"/>
    <property type="project" value="InterPro"/>
</dbReference>
<dbReference type="RefSeq" id="WP_117678661.1">
    <property type="nucleotide sequence ID" value="NZ_JAQCWE010000010.1"/>
</dbReference>
<dbReference type="InterPro" id="IPR000847">
    <property type="entry name" value="LysR_HTH_N"/>
</dbReference>